<sequence>MFDIELKPLKFARSSKCTMPGSAGMKIRYTTAAKAIGLSRVAQNIKRPPNLAGERLHRCTSNYRQDEGRYFAAMVPPQVQVT</sequence>
<accession>A0A645FL05</accession>
<organism evidence="1">
    <name type="scientific">bioreactor metagenome</name>
    <dbReference type="NCBI Taxonomy" id="1076179"/>
    <lineage>
        <taxon>unclassified sequences</taxon>
        <taxon>metagenomes</taxon>
        <taxon>ecological metagenomes</taxon>
    </lineage>
</organism>
<reference evidence="1" key="1">
    <citation type="submission" date="2019-08" db="EMBL/GenBank/DDBJ databases">
        <authorList>
            <person name="Kucharzyk K."/>
            <person name="Murdoch R.W."/>
            <person name="Higgins S."/>
            <person name="Loffler F."/>
        </authorList>
    </citation>
    <scope>NUCLEOTIDE SEQUENCE</scope>
</reference>
<dbReference type="EMBL" id="VSSQ01060601">
    <property type="protein sequence ID" value="MPN14019.1"/>
    <property type="molecule type" value="Genomic_DNA"/>
</dbReference>
<gene>
    <name evidence="1" type="ORF">SDC9_161345</name>
</gene>
<name>A0A645FL05_9ZZZZ</name>
<comment type="caution">
    <text evidence="1">The sequence shown here is derived from an EMBL/GenBank/DDBJ whole genome shotgun (WGS) entry which is preliminary data.</text>
</comment>
<protein>
    <submittedName>
        <fullName evidence="1">Uncharacterized protein</fullName>
    </submittedName>
</protein>
<dbReference type="AlphaFoldDB" id="A0A645FL05"/>
<proteinExistence type="predicted"/>
<evidence type="ECO:0000313" key="1">
    <source>
        <dbReference type="EMBL" id="MPN14019.1"/>
    </source>
</evidence>